<organism evidence="2 3">
    <name type="scientific">Physocladia obscura</name>
    <dbReference type="NCBI Taxonomy" id="109957"/>
    <lineage>
        <taxon>Eukaryota</taxon>
        <taxon>Fungi</taxon>
        <taxon>Fungi incertae sedis</taxon>
        <taxon>Chytridiomycota</taxon>
        <taxon>Chytridiomycota incertae sedis</taxon>
        <taxon>Chytridiomycetes</taxon>
        <taxon>Chytridiales</taxon>
        <taxon>Chytriomycetaceae</taxon>
        <taxon>Physocladia</taxon>
    </lineage>
</organism>
<accession>A0AAD5ST08</accession>
<keyword evidence="3" id="KW-1185">Reference proteome</keyword>
<comment type="caution">
    <text evidence="2">The sequence shown here is derived from an EMBL/GenBank/DDBJ whole genome shotgun (WGS) entry which is preliminary data.</text>
</comment>
<name>A0AAD5ST08_9FUNG</name>
<protein>
    <submittedName>
        <fullName evidence="2">Uncharacterized protein</fullName>
    </submittedName>
</protein>
<evidence type="ECO:0000313" key="3">
    <source>
        <dbReference type="Proteomes" id="UP001211907"/>
    </source>
</evidence>
<evidence type="ECO:0000256" key="1">
    <source>
        <dbReference type="SAM" id="MobiDB-lite"/>
    </source>
</evidence>
<dbReference type="AlphaFoldDB" id="A0AAD5ST08"/>
<dbReference type="Proteomes" id="UP001211907">
    <property type="component" value="Unassembled WGS sequence"/>
</dbReference>
<feature type="non-terminal residue" evidence="2">
    <location>
        <position position="1"/>
    </location>
</feature>
<proteinExistence type="predicted"/>
<feature type="region of interest" description="Disordered" evidence="1">
    <location>
        <begin position="1"/>
        <end position="25"/>
    </location>
</feature>
<reference evidence="2" key="1">
    <citation type="submission" date="2020-05" db="EMBL/GenBank/DDBJ databases">
        <title>Phylogenomic resolution of chytrid fungi.</title>
        <authorList>
            <person name="Stajich J.E."/>
            <person name="Amses K."/>
            <person name="Simmons R."/>
            <person name="Seto K."/>
            <person name="Myers J."/>
            <person name="Bonds A."/>
            <person name="Quandt C.A."/>
            <person name="Barry K."/>
            <person name="Liu P."/>
            <person name="Grigoriev I."/>
            <person name="Longcore J.E."/>
            <person name="James T.Y."/>
        </authorList>
    </citation>
    <scope>NUCLEOTIDE SEQUENCE</scope>
    <source>
        <strain evidence="2">JEL0513</strain>
    </source>
</reference>
<sequence length="56" mass="5768">DSTASAASSSGGGNSSPGRSDSPATPILCIYGNSTVKASTRRVAERVYLECKDLLY</sequence>
<evidence type="ECO:0000313" key="2">
    <source>
        <dbReference type="EMBL" id="KAJ3093531.1"/>
    </source>
</evidence>
<gene>
    <name evidence="2" type="ORF">HK100_006560</name>
</gene>
<dbReference type="EMBL" id="JADGJH010003042">
    <property type="protein sequence ID" value="KAJ3093531.1"/>
    <property type="molecule type" value="Genomic_DNA"/>
</dbReference>